<dbReference type="GO" id="GO:0005886">
    <property type="term" value="C:plasma membrane"/>
    <property type="evidence" value="ECO:0007669"/>
    <property type="project" value="UniProtKB-SubCell"/>
</dbReference>
<accession>A0A0A8P2X3</accession>
<protein>
    <submittedName>
        <fullName evidence="11">Variant Ionotropic Glutamate Receptor</fullName>
    </submittedName>
</protein>
<evidence type="ECO:0000256" key="7">
    <source>
        <dbReference type="ARBA" id="ARBA00023170"/>
    </source>
</evidence>
<evidence type="ECO:0000256" key="4">
    <source>
        <dbReference type="ARBA" id="ARBA00022692"/>
    </source>
</evidence>
<evidence type="ECO:0000256" key="8">
    <source>
        <dbReference type="ARBA" id="ARBA00023180"/>
    </source>
</evidence>
<evidence type="ECO:0000256" key="5">
    <source>
        <dbReference type="ARBA" id="ARBA00022989"/>
    </source>
</evidence>
<evidence type="ECO:0000256" key="6">
    <source>
        <dbReference type="ARBA" id="ARBA00023136"/>
    </source>
</evidence>
<dbReference type="InterPro" id="IPR001320">
    <property type="entry name" value="Iontro_rcpt_C"/>
</dbReference>
<feature type="non-terminal residue" evidence="11">
    <location>
        <position position="1"/>
    </location>
</feature>
<keyword evidence="4 9" id="KW-0812">Transmembrane</keyword>
<gene>
    <name evidence="11" type="primary">IR24</name>
</gene>
<comment type="subcellular location">
    <subcellularLocation>
        <location evidence="1">Cell membrane</location>
        <topology evidence="1">Multi-pass membrane protein</topology>
    </subcellularLocation>
</comment>
<reference evidence="11" key="1">
    <citation type="submission" date="2014-08" db="EMBL/GenBank/DDBJ databases">
        <authorList>
            <person name="Groh K."/>
        </authorList>
    </citation>
    <scope>NUCLEOTIDE SEQUENCE</scope>
    <source>
        <tissue evidence="11">Antennules</tissue>
    </source>
</reference>
<dbReference type="SUPFAM" id="SSF53850">
    <property type="entry name" value="Periplasmic binding protein-like II"/>
    <property type="match status" value="1"/>
</dbReference>
<comment type="similarity">
    <text evidence="2">Belongs to the glutamate-gated ion channel (TC 1.A.10.1) family.</text>
</comment>
<keyword evidence="5 9" id="KW-1133">Transmembrane helix</keyword>
<dbReference type="InterPro" id="IPR052192">
    <property type="entry name" value="Insect_Ionotropic_Sensory_Rcpt"/>
</dbReference>
<evidence type="ECO:0000313" key="11">
    <source>
        <dbReference type="EMBL" id="CEF34390.1"/>
    </source>
</evidence>
<evidence type="ECO:0000256" key="1">
    <source>
        <dbReference type="ARBA" id="ARBA00004651"/>
    </source>
</evidence>
<dbReference type="PANTHER" id="PTHR42643">
    <property type="entry name" value="IONOTROPIC RECEPTOR 20A-RELATED"/>
    <property type="match status" value="1"/>
</dbReference>
<dbReference type="PANTHER" id="PTHR42643:SF24">
    <property type="entry name" value="IONOTROPIC RECEPTOR 60A"/>
    <property type="match status" value="1"/>
</dbReference>
<dbReference type="AlphaFoldDB" id="A0A0A8P2X3"/>
<sequence length="235" mass="26540">LLGGWMVVMLVLTQSYTGILMSLLSVRHIPQPFQNLRILLDHPSTTMIWEHDTAYVQHFKTTETGIIREVRDVDEAGGITYILSTNYPSMLHEMVKPGSHVFIGEYLTATILMAQQFTQTGQCDYYTSREGFMPFIYCMIGPKHSPIVPALNTRVRWLTEAGLYDHWMKSIVGNSTACLRPPTRIIVRTTLSITTLWGMFVILGVGHLFGLLVFGLEKFWSRCGPALITTTHLSS</sequence>
<reference evidence="11" key="2">
    <citation type="submission" date="2015-01" db="EMBL/GenBank/DDBJ databases">
        <title>Expression of ionotropic receptors in terrestrial hermit crabs olfactory sensory neurons.</title>
        <authorList>
            <person name="Groh-Lunow K.C."/>
            <person name="Getahun M.N."/>
            <person name="Stensmyr M.C."/>
            <person name="Grosse-Wilde E."/>
            <person name="Hansson B.S."/>
        </authorList>
    </citation>
    <scope>NUCLEOTIDE SEQUENCE</scope>
    <source>
        <tissue evidence="11">Antennules</tissue>
    </source>
</reference>
<feature type="transmembrane region" description="Helical" evidence="9">
    <location>
        <begin position="6"/>
        <end position="26"/>
    </location>
</feature>
<keyword evidence="3" id="KW-1003">Cell membrane</keyword>
<evidence type="ECO:0000259" key="10">
    <source>
        <dbReference type="Pfam" id="PF00060"/>
    </source>
</evidence>
<keyword evidence="6 9" id="KW-0472">Membrane</keyword>
<keyword evidence="8" id="KW-0325">Glycoprotein</keyword>
<dbReference type="Pfam" id="PF00060">
    <property type="entry name" value="Lig_chan"/>
    <property type="match status" value="1"/>
</dbReference>
<proteinExistence type="evidence at transcript level"/>
<evidence type="ECO:0000256" key="2">
    <source>
        <dbReference type="ARBA" id="ARBA00008685"/>
    </source>
</evidence>
<dbReference type="GO" id="GO:0015276">
    <property type="term" value="F:ligand-gated monoatomic ion channel activity"/>
    <property type="evidence" value="ECO:0007669"/>
    <property type="project" value="InterPro"/>
</dbReference>
<evidence type="ECO:0000256" key="9">
    <source>
        <dbReference type="SAM" id="Phobius"/>
    </source>
</evidence>
<feature type="domain" description="Ionotropic glutamate receptor C-terminal" evidence="10">
    <location>
        <begin position="3"/>
        <end position="206"/>
    </location>
</feature>
<dbReference type="EMBL" id="LN590528">
    <property type="protein sequence ID" value="CEF34390.1"/>
    <property type="molecule type" value="mRNA"/>
</dbReference>
<dbReference type="Gene3D" id="1.10.287.70">
    <property type="match status" value="1"/>
</dbReference>
<name>A0A0A8P2X3_9EUCA</name>
<keyword evidence="7 11" id="KW-0675">Receptor</keyword>
<organism evidence="11">
    <name type="scientific">Coenobita clypeatus</name>
    <dbReference type="NCBI Taxonomy" id="474045"/>
    <lineage>
        <taxon>Eukaryota</taxon>
        <taxon>Metazoa</taxon>
        <taxon>Ecdysozoa</taxon>
        <taxon>Arthropoda</taxon>
        <taxon>Crustacea</taxon>
        <taxon>Multicrustacea</taxon>
        <taxon>Malacostraca</taxon>
        <taxon>Eumalacostraca</taxon>
        <taxon>Eucarida</taxon>
        <taxon>Decapoda</taxon>
        <taxon>Pleocyemata</taxon>
        <taxon>Anomura</taxon>
        <taxon>Paguroidea</taxon>
        <taxon>Coenobitidae</taxon>
        <taxon>Coenobita</taxon>
    </lineage>
</organism>
<feature type="transmembrane region" description="Helical" evidence="9">
    <location>
        <begin position="194"/>
        <end position="216"/>
    </location>
</feature>
<evidence type="ECO:0000256" key="3">
    <source>
        <dbReference type="ARBA" id="ARBA00022475"/>
    </source>
</evidence>
<dbReference type="GO" id="GO:0050906">
    <property type="term" value="P:detection of stimulus involved in sensory perception"/>
    <property type="evidence" value="ECO:0007669"/>
    <property type="project" value="UniProtKB-ARBA"/>
</dbReference>